<dbReference type="RefSeq" id="WP_212398919.1">
    <property type="nucleotide sequence ID" value="NZ_JAFCJH010000056.1"/>
</dbReference>
<comment type="caution">
    <text evidence="1">The sequence shown here is derived from an EMBL/GenBank/DDBJ whole genome shotgun (WGS) entry which is preliminary data.</text>
</comment>
<keyword evidence="2" id="KW-1185">Reference proteome</keyword>
<dbReference type="Proteomes" id="UP001315278">
    <property type="component" value="Unassembled WGS sequence"/>
</dbReference>
<evidence type="ECO:0000313" key="2">
    <source>
        <dbReference type="Proteomes" id="UP001315278"/>
    </source>
</evidence>
<organism evidence="1 2">
    <name type="scientific">Bradyrhizobium jicamae</name>
    <dbReference type="NCBI Taxonomy" id="280332"/>
    <lineage>
        <taxon>Bacteria</taxon>
        <taxon>Pseudomonadati</taxon>
        <taxon>Pseudomonadota</taxon>
        <taxon>Alphaproteobacteria</taxon>
        <taxon>Hyphomicrobiales</taxon>
        <taxon>Nitrobacteraceae</taxon>
        <taxon>Bradyrhizobium</taxon>
    </lineage>
</organism>
<name>A0ABS5FUP5_9BRAD</name>
<gene>
    <name evidence="1" type="ORF">JQ615_34755</name>
</gene>
<reference evidence="2" key="1">
    <citation type="journal article" date="2021" name="ISME J.">
        <title>Evolutionary origin and ecological implication of a unique nif island in free-living Bradyrhizobium lineages.</title>
        <authorList>
            <person name="Tao J."/>
        </authorList>
    </citation>
    <scope>NUCLEOTIDE SEQUENCE [LARGE SCALE GENOMIC DNA]</scope>
    <source>
        <strain evidence="2">SZCCT0434</strain>
    </source>
</reference>
<proteinExistence type="predicted"/>
<accession>A0ABS5FUP5</accession>
<sequence>MSKMWRSCGVEVITLPETAGGELTLASKDAMQKFESIVALGHEAQRTVRCQACGIDDRQQKSLP</sequence>
<dbReference type="EMBL" id="JAFCJH010000056">
    <property type="protein sequence ID" value="MBR0800537.1"/>
    <property type="molecule type" value="Genomic_DNA"/>
</dbReference>
<evidence type="ECO:0000313" key="1">
    <source>
        <dbReference type="EMBL" id="MBR0800537.1"/>
    </source>
</evidence>
<protein>
    <submittedName>
        <fullName evidence="1">Uncharacterized protein</fullName>
    </submittedName>
</protein>